<dbReference type="EMBL" id="UYJE01006050">
    <property type="protein sequence ID" value="VDI42635.1"/>
    <property type="molecule type" value="Genomic_DNA"/>
</dbReference>
<evidence type="ECO:0000313" key="3">
    <source>
        <dbReference type="Proteomes" id="UP000596742"/>
    </source>
</evidence>
<gene>
    <name evidence="2" type="ORF">MGAL_10B031575</name>
</gene>
<name>A0A8B6F0K4_MYTGA</name>
<accession>A0A8B6F0K4</accession>
<keyword evidence="3" id="KW-1185">Reference proteome</keyword>
<sequence length="120" mass="14093">MTTPEPKGQLDMPQNRLEHLILQLSSNLFNVNEKLERRIDELENNFEQRITDKLTDKISNLIDTKIQKELNTVRTEVKTDMNNMQDKINSLEKTVRENTGVIERNESTCKNKLVIKNLRI</sequence>
<feature type="coiled-coil region" evidence="1">
    <location>
        <begin position="25"/>
        <end position="94"/>
    </location>
</feature>
<dbReference type="Proteomes" id="UP000596742">
    <property type="component" value="Unassembled WGS sequence"/>
</dbReference>
<protein>
    <submittedName>
        <fullName evidence="2">Uncharacterized protein</fullName>
    </submittedName>
</protein>
<evidence type="ECO:0000256" key="1">
    <source>
        <dbReference type="SAM" id="Coils"/>
    </source>
</evidence>
<dbReference type="AlphaFoldDB" id="A0A8B6F0K4"/>
<keyword evidence="1" id="KW-0175">Coiled coil</keyword>
<comment type="caution">
    <text evidence="2">The sequence shown here is derived from an EMBL/GenBank/DDBJ whole genome shotgun (WGS) entry which is preliminary data.</text>
</comment>
<organism evidence="2 3">
    <name type="scientific">Mytilus galloprovincialis</name>
    <name type="common">Mediterranean mussel</name>
    <dbReference type="NCBI Taxonomy" id="29158"/>
    <lineage>
        <taxon>Eukaryota</taxon>
        <taxon>Metazoa</taxon>
        <taxon>Spiralia</taxon>
        <taxon>Lophotrochozoa</taxon>
        <taxon>Mollusca</taxon>
        <taxon>Bivalvia</taxon>
        <taxon>Autobranchia</taxon>
        <taxon>Pteriomorphia</taxon>
        <taxon>Mytilida</taxon>
        <taxon>Mytiloidea</taxon>
        <taxon>Mytilidae</taxon>
        <taxon>Mytilinae</taxon>
        <taxon>Mytilus</taxon>
    </lineage>
</organism>
<dbReference type="Gene3D" id="1.20.120.20">
    <property type="entry name" value="Apolipoprotein"/>
    <property type="match status" value="1"/>
</dbReference>
<evidence type="ECO:0000313" key="2">
    <source>
        <dbReference type="EMBL" id="VDI42635.1"/>
    </source>
</evidence>
<reference evidence="2" key="1">
    <citation type="submission" date="2018-11" db="EMBL/GenBank/DDBJ databases">
        <authorList>
            <person name="Alioto T."/>
            <person name="Alioto T."/>
        </authorList>
    </citation>
    <scope>NUCLEOTIDE SEQUENCE</scope>
</reference>
<proteinExistence type="predicted"/>